<evidence type="ECO:0000313" key="1">
    <source>
        <dbReference type="EMBL" id="SPC39667.1"/>
    </source>
</evidence>
<gene>
    <name evidence="1" type="ORF">LFUMFP_470002</name>
</gene>
<dbReference type="AlphaFoldDB" id="A0A2N9DXX4"/>
<accession>A0A2N9DXX4</accession>
<name>A0A2N9DXX4_9LACO</name>
<reference evidence="1" key="1">
    <citation type="submission" date="2018-01" db="EMBL/GenBank/DDBJ databases">
        <authorList>
            <person name="Chaillou S."/>
        </authorList>
    </citation>
    <scope>NUCLEOTIDE SEQUENCE [LARGE SCALE GENOMIC DNA]</scope>
    <source>
        <strain evidence="1">MFPC41A2801</strain>
    </source>
</reference>
<sequence length="54" mass="6232">MGVQKEPQSAMVKASKPNQRKGFSLWQLYMKIAYFSIQLLRYLTLAVIYPQIPG</sequence>
<evidence type="ECO:0000313" key="2">
    <source>
        <dbReference type="Proteomes" id="UP000238739"/>
    </source>
</evidence>
<dbReference type="EMBL" id="OGVC01000042">
    <property type="protein sequence ID" value="SPC39667.1"/>
    <property type="molecule type" value="Genomic_DNA"/>
</dbReference>
<proteinExistence type="predicted"/>
<comment type="caution">
    <text evidence="1">The sequence shown here is derived from an EMBL/GenBank/DDBJ whole genome shotgun (WGS) entry which is preliminary data.</text>
</comment>
<keyword evidence="2" id="KW-1185">Reference proteome</keyword>
<protein>
    <submittedName>
        <fullName evidence="1">Uncharacterized protein</fullName>
    </submittedName>
</protein>
<organism evidence="1 2">
    <name type="scientific">Latilactobacillus fuchuensis</name>
    <dbReference type="NCBI Taxonomy" id="164393"/>
    <lineage>
        <taxon>Bacteria</taxon>
        <taxon>Bacillati</taxon>
        <taxon>Bacillota</taxon>
        <taxon>Bacilli</taxon>
        <taxon>Lactobacillales</taxon>
        <taxon>Lactobacillaceae</taxon>
        <taxon>Latilactobacillus</taxon>
    </lineage>
</organism>
<dbReference type="Proteomes" id="UP000238739">
    <property type="component" value="Unassembled WGS sequence"/>
</dbReference>